<feature type="chain" id="PRO_5040180810" description="Pacifastin domain-containing protein" evidence="9">
    <location>
        <begin position="23"/>
        <end position="241"/>
    </location>
</feature>
<reference evidence="11" key="1">
    <citation type="submission" date="2022-01" db="EMBL/GenBank/DDBJ databases">
        <authorList>
            <person name="King R."/>
        </authorList>
    </citation>
    <scope>NUCLEOTIDE SEQUENCE</scope>
</reference>
<evidence type="ECO:0000256" key="7">
    <source>
        <dbReference type="PROSITE-ProRule" id="PRU00776"/>
    </source>
</evidence>
<feature type="disulfide bond" evidence="7">
    <location>
        <begin position="217"/>
        <end position="227"/>
    </location>
</feature>
<dbReference type="Pfam" id="PF05375">
    <property type="entry name" value="Pacifastin_I"/>
    <property type="match status" value="3"/>
</dbReference>
<proteinExistence type="inferred from homology"/>
<comment type="caution">
    <text evidence="7">Lacks conserved residue(s) required for the propagation of feature annotation.</text>
</comment>
<comment type="subcellular location">
    <subcellularLocation>
        <location evidence="1">Secreted</location>
    </subcellularLocation>
</comment>
<feature type="disulfide bond" evidence="7">
    <location>
        <begin position="103"/>
        <end position="113"/>
    </location>
</feature>
<dbReference type="GO" id="GO:0005576">
    <property type="term" value="C:extracellular region"/>
    <property type="evidence" value="ECO:0007669"/>
    <property type="project" value="UniProtKB-SubCell"/>
</dbReference>
<evidence type="ECO:0000256" key="3">
    <source>
        <dbReference type="ARBA" id="ARBA00022690"/>
    </source>
</evidence>
<feature type="region of interest" description="Disordered" evidence="8">
    <location>
        <begin position="117"/>
        <end position="141"/>
    </location>
</feature>
<evidence type="ECO:0000313" key="11">
    <source>
        <dbReference type="EMBL" id="CAH1398425.1"/>
    </source>
</evidence>
<feature type="disulfide bond" evidence="7">
    <location>
        <begin position="150"/>
        <end position="168"/>
    </location>
</feature>
<feature type="domain" description="Pacifastin" evidence="10">
    <location>
        <begin position="136"/>
        <end position="171"/>
    </location>
</feature>
<feature type="disulfide bond" evidence="7">
    <location>
        <begin position="100"/>
        <end position="118"/>
    </location>
</feature>
<feature type="domain" description="Pacifastin" evidence="10">
    <location>
        <begin position="201"/>
        <end position="235"/>
    </location>
</feature>
<feature type="signal peptide" evidence="9">
    <location>
        <begin position="1"/>
        <end position="22"/>
    </location>
</feature>
<gene>
    <name evidence="11" type="ORF">NEZAVI_LOCUS8077</name>
</gene>
<keyword evidence="3 7" id="KW-0646">Protease inhibitor</keyword>
<dbReference type="EMBL" id="OV725080">
    <property type="protein sequence ID" value="CAH1398425.1"/>
    <property type="molecule type" value="Genomic_DNA"/>
</dbReference>
<dbReference type="OrthoDB" id="10026631at2759"/>
<protein>
    <recommendedName>
        <fullName evidence="10">Pacifastin domain-containing protein</fullName>
    </recommendedName>
</protein>
<evidence type="ECO:0000256" key="4">
    <source>
        <dbReference type="ARBA" id="ARBA00022900"/>
    </source>
</evidence>
<evidence type="ECO:0000256" key="1">
    <source>
        <dbReference type="ARBA" id="ARBA00004613"/>
    </source>
</evidence>
<evidence type="ECO:0000313" key="12">
    <source>
        <dbReference type="Proteomes" id="UP001152798"/>
    </source>
</evidence>
<dbReference type="SUPFAM" id="SSF57283">
    <property type="entry name" value="PMP inhibitors"/>
    <property type="match status" value="3"/>
</dbReference>
<keyword evidence="12" id="KW-1185">Reference proteome</keyword>
<dbReference type="GO" id="GO:0004867">
    <property type="term" value="F:serine-type endopeptidase inhibitor activity"/>
    <property type="evidence" value="ECO:0007669"/>
    <property type="project" value="UniProtKB-UniRule"/>
</dbReference>
<keyword evidence="2" id="KW-0964">Secreted</keyword>
<feature type="disulfide bond" evidence="7">
    <location>
        <begin position="214"/>
        <end position="232"/>
    </location>
</feature>
<comment type="similarity">
    <text evidence="6 7">Belongs to the protease inhibitor I19 family.</text>
</comment>
<evidence type="ECO:0000256" key="2">
    <source>
        <dbReference type="ARBA" id="ARBA00022525"/>
    </source>
</evidence>
<dbReference type="Proteomes" id="UP001152798">
    <property type="component" value="Chromosome 4"/>
</dbReference>
<evidence type="ECO:0000256" key="5">
    <source>
        <dbReference type="ARBA" id="ARBA00023157"/>
    </source>
</evidence>
<keyword evidence="9" id="KW-0732">Signal</keyword>
<name>A0A9P0MMM9_NEZVI</name>
<evidence type="ECO:0000256" key="9">
    <source>
        <dbReference type="SAM" id="SignalP"/>
    </source>
</evidence>
<feature type="disulfide bond" evidence="7">
    <location>
        <begin position="204"/>
        <end position="219"/>
    </location>
</feature>
<keyword evidence="4 7" id="KW-0722">Serine protease inhibitor</keyword>
<accession>A0A9P0MMM9</accession>
<feature type="domain" description="Pacifastin" evidence="10">
    <location>
        <begin position="86"/>
        <end position="121"/>
    </location>
</feature>
<dbReference type="InterPro" id="IPR008037">
    <property type="entry name" value="Pacifastin_dom"/>
</dbReference>
<evidence type="ECO:0000256" key="8">
    <source>
        <dbReference type="SAM" id="MobiDB-lite"/>
    </source>
</evidence>
<evidence type="ECO:0000256" key="6">
    <source>
        <dbReference type="ARBA" id="ARBA00029459"/>
    </source>
</evidence>
<organism evidence="11 12">
    <name type="scientific">Nezara viridula</name>
    <name type="common">Southern green stink bug</name>
    <name type="synonym">Cimex viridulus</name>
    <dbReference type="NCBI Taxonomy" id="85310"/>
    <lineage>
        <taxon>Eukaryota</taxon>
        <taxon>Metazoa</taxon>
        <taxon>Ecdysozoa</taxon>
        <taxon>Arthropoda</taxon>
        <taxon>Hexapoda</taxon>
        <taxon>Insecta</taxon>
        <taxon>Pterygota</taxon>
        <taxon>Neoptera</taxon>
        <taxon>Paraneoptera</taxon>
        <taxon>Hemiptera</taxon>
        <taxon>Heteroptera</taxon>
        <taxon>Panheteroptera</taxon>
        <taxon>Pentatomomorpha</taxon>
        <taxon>Pentatomoidea</taxon>
        <taxon>Pentatomidae</taxon>
        <taxon>Pentatominae</taxon>
        <taxon>Nezara</taxon>
    </lineage>
</organism>
<dbReference type="AlphaFoldDB" id="A0A9P0MMM9"/>
<keyword evidence="5 7" id="KW-1015">Disulfide bond</keyword>
<dbReference type="PROSITE" id="PS51446">
    <property type="entry name" value="PACIFASTIN"/>
    <property type="match status" value="3"/>
</dbReference>
<feature type="disulfide bond" evidence="7">
    <location>
        <begin position="153"/>
        <end position="163"/>
    </location>
</feature>
<sequence length="241" mass="26783">MMLTRSLGFVLSALCLFILVSAQSSEEQEDGKTQCSLNSEGICLKSEKCFKEYKICMCREGNVALCGIMNSVRQRRETHGDKISPGGRCKPGDKWKLDECNQCHCTHTGYASCSLNECSPKKKGKRSTQQSKMDQHGKCKPGDKWQLDECNSCVCTHTGYASCSLNDCKQKKRGKRTASIGKPLDMKKREAKPWRVQGNSGNECRAGHSWKENCNSCFCSERGIAMCTDMACPTPPPHSKN</sequence>
<dbReference type="InterPro" id="IPR036201">
    <property type="entry name" value="Pacifastin_dom_sf"/>
</dbReference>
<evidence type="ECO:0000259" key="10">
    <source>
        <dbReference type="PROSITE" id="PS51446"/>
    </source>
</evidence>